<feature type="compositionally biased region" description="Low complexity" evidence="1">
    <location>
        <begin position="51"/>
        <end position="61"/>
    </location>
</feature>
<evidence type="ECO:0000313" key="2">
    <source>
        <dbReference type="EMBL" id="KAK5637414.1"/>
    </source>
</evidence>
<dbReference type="AlphaFoldDB" id="A0AAN7V6A2"/>
<protein>
    <submittedName>
        <fullName evidence="2">Uncharacterized protein</fullName>
    </submittedName>
</protein>
<sequence length="223" mass="23987">MEPDSSEPPRELDDLSPPSVVDFGAERASPVSRSSTPQERPKVRFNSKVDLPALAAEPAAETSGEQRRPASSKPQVLRPALSRNPSSYNSAASDIGDASLSAQKRASAAAAAERARAVALDTWLLSNSPDSPDSRRWSIESEAMTDASYSEVPIANSYASPQVQDYASLNDHGGQLDVEAQGLLKAHTRNLGSVLRNVSGMVLNSYFLEVNDYKQLLPSITYK</sequence>
<proteinExistence type="predicted"/>
<comment type="caution">
    <text evidence="2">The sequence shown here is derived from an EMBL/GenBank/DDBJ whole genome shotgun (WGS) entry which is preliminary data.</text>
</comment>
<organism evidence="2 3">
    <name type="scientific">Xylaria bambusicola</name>
    <dbReference type="NCBI Taxonomy" id="326684"/>
    <lineage>
        <taxon>Eukaryota</taxon>
        <taxon>Fungi</taxon>
        <taxon>Dikarya</taxon>
        <taxon>Ascomycota</taxon>
        <taxon>Pezizomycotina</taxon>
        <taxon>Sordariomycetes</taxon>
        <taxon>Xylariomycetidae</taxon>
        <taxon>Xylariales</taxon>
        <taxon>Xylariaceae</taxon>
        <taxon>Xylaria</taxon>
    </lineage>
</organism>
<feature type="compositionally biased region" description="Polar residues" evidence="1">
    <location>
        <begin position="83"/>
        <end position="92"/>
    </location>
</feature>
<gene>
    <name evidence="2" type="ORF">RRF57_013126</name>
</gene>
<reference evidence="2 3" key="1">
    <citation type="submission" date="2023-10" db="EMBL/GenBank/DDBJ databases">
        <title>Draft genome sequence of Xylaria bambusicola isolate GMP-LS, the root and basal stem rot pathogen of sugarcane in Indonesia.</title>
        <authorList>
            <person name="Selvaraj P."/>
            <person name="Muralishankar V."/>
            <person name="Muruganantham S."/>
            <person name="Sp S."/>
            <person name="Haryani S."/>
            <person name="Lau K.J.X."/>
            <person name="Naqvi N.I."/>
        </authorList>
    </citation>
    <scope>NUCLEOTIDE SEQUENCE [LARGE SCALE GENOMIC DNA]</scope>
    <source>
        <strain evidence="2">GMP-LS</strain>
    </source>
</reference>
<accession>A0AAN7V6A2</accession>
<evidence type="ECO:0000313" key="3">
    <source>
        <dbReference type="Proteomes" id="UP001305414"/>
    </source>
</evidence>
<evidence type="ECO:0000256" key="1">
    <source>
        <dbReference type="SAM" id="MobiDB-lite"/>
    </source>
</evidence>
<feature type="region of interest" description="Disordered" evidence="1">
    <location>
        <begin position="1"/>
        <end position="92"/>
    </location>
</feature>
<name>A0AAN7V6A2_9PEZI</name>
<keyword evidence="3" id="KW-1185">Reference proteome</keyword>
<dbReference type="EMBL" id="JAWHQM010000115">
    <property type="protein sequence ID" value="KAK5637414.1"/>
    <property type="molecule type" value="Genomic_DNA"/>
</dbReference>
<dbReference type="Proteomes" id="UP001305414">
    <property type="component" value="Unassembled WGS sequence"/>
</dbReference>